<keyword evidence="3 7" id="KW-0812">Transmembrane</keyword>
<dbReference type="AlphaFoldDB" id="A0A8U1EUV8"/>
<keyword evidence="5 7" id="KW-0472">Membrane</keyword>
<feature type="transmembrane region" description="Helical" evidence="7">
    <location>
        <begin position="114"/>
        <end position="134"/>
    </location>
</feature>
<gene>
    <name evidence="10" type="primary">spns3</name>
</gene>
<dbReference type="CTD" id="201305"/>
<reference evidence="10" key="1">
    <citation type="submission" date="2025-08" db="UniProtKB">
        <authorList>
            <consortium name="RefSeq"/>
        </authorList>
    </citation>
    <scope>IDENTIFICATION</scope>
    <source>
        <tissue evidence="10">White muscle</tissue>
    </source>
</reference>
<dbReference type="InterPro" id="IPR036259">
    <property type="entry name" value="MFS_trans_sf"/>
</dbReference>
<name>A0A8U1EUV8_SALNM</name>
<dbReference type="Gene3D" id="1.20.1250.20">
    <property type="entry name" value="MFS general substrate transporter like domains"/>
    <property type="match status" value="1"/>
</dbReference>
<evidence type="ECO:0000259" key="8">
    <source>
        <dbReference type="PROSITE" id="PS50850"/>
    </source>
</evidence>
<dbReference type="PANTHER" id="PTHR23505:SF67">
    <property type="entry name" value="PROTEIN SPINSTER HOMOLOG 3"/>
    <property type="match status" value="1"/>
</dbReference>
<comment type="subcellular location">
    <subcellularLocation>
        <location evidence="1">Membrane</location>
        <topology evidence="1">Multi-pass membrane protein</topology>
    </subcellularLocation>
</comment>
<feature type="transmembrane region" description="Helical" evidence="7">
    <location>
        <begin position="287"/>
        <end position="307"/>
    </location>
</feature>
<dbReference type="PANTHER" id="PTHR23505">
    <property type="entry name" value="SPINSTER"/>
    <property type="match status" value="1"/>
</dbReference>
<sequence>MTCSRFQDFINQNISGLGAMETNGSVMSLQDGEKTRLSSVSNETSTRYGSIADSLPTDEPSTVETTVLSPRRSYITVAVLCYVNLINYMDRYTIAGVLLSIQKFFDITDSTSGLLQTVFICSFIILAPIFGYLGDRYNRKFIMIGGLSVWVVMTLGSSFVTESYFWLLVLLRALVGTGEASYSTIAPTIIGDLFSGAKRTVMISAFYIFIPVGSGLGYIIGSSVANATGDWRWALRLNPILGSLGLLLLAVLCPNPPRGASDAHGGSTIEHTSYLEDVKYLLKNKSFVWSSLGVTAMAFLTGALAFWTPTFLSRARVTQGIQPPCDTSDSYIFGVVTVVTGILGVSLGSTISRRLRDRVPNADPLICAVGMLSSAPCFFAAIVLASTSIPATYVFIGIGETLLSLNWAVLADILLYVVVPTRRATAEALQIMVCHLLGDAGSPYLIGAISDALRTYQPDSHTWSFRSLEYSFLLCPFVGVLGGLFFLMTALYITKDRKNAELLTAGVCDPVHPPTQFSAMAGSTDC</sequence>
<accession>A0A8U1EUV8</accession>
<dbReference type="Proteomes" id="UP000808372">
    <property type="component" value="Chromosome 12"/>
</dbReference>
<dbReference type="InterPro" id="IPR044770">
    <property type="entry name" value="MFS_spinster-like"/>
</dbReference>
<organism evidence="9 10">
    <name type="scientific">Salvelinus namaycush</name>
    <name type="common">Lake trout</name>
    <name type="synonym">Salmo namaycush</name>
    <dbReference type="NCBI Taxonomy" id="8040"/>
    <lineage>
        <taxon>Eukaryota</taxon>
        <taxon>Metazoa</taxon>
        <taxon>Chordata</taxon>
        <taxon>Craniata</taxon>
        <taxon>Vertebrata</taxon>
        <taxon>Euteleostomi</taxon>
        <taxon>Actinopterygii</taxon>
        <taxon>Neopterygii</taxon>
        <taxon>Teleostei</taxon>
        <taxon>Protacanthopterygii</taxon>
        <taxon>Salmoniformes</taxon>
        <taxon>Salmonidae</taxon>
        <taxon>Salmoninae</taxon>
        <taxon>Salvelinus</taxon>
    </lineage>
</organism>
<dbReference type="GeneID" id="120056829"/>
<dbReference type="GO" id="GO:0022857">
    <property type="term" value="F:transmembrane transporter activity"/>
    <property type="evidence" value="ECO:0007669"/>
    <property type="project" value="InterPro"/>
</dbReference>
<feature type="transmembrane region" description="Helical" evidence="7">
    <location>
        <begin position="391"/>
        <end position="419"/>
    </location>
</feature>
<dbReference type="SUPFAM" id="SSF103473">
    <property type="entry name" value="MFS general substrate transporter"/>
    <property type="match status" value="1"/>
</dbReference>
<dbReference type="CDD" id="cd17328">
    <property type="entry name" value="MFS_spinster_like"/>
    <property type="match status" value="1"/>
</dbReference>
<evidence type="ECO:0000256" key="1">
    <source>
        <dbReference type="ARBA" id="ARBA00004141"/>
    </source>
</evidence>
<evidence type="ECO:0000256" key="6">
    <source>
        <dbReference type="ARBA" id="ARBA00024338"/>
    </source>
</evidence>
<evidence type="ECO:0000256" key="7">
    <source>
        <dbReference type="SAM" id="Phobius"/>
    </source>
</evidence>
<keyword evidence="2" id="KW-0813">Transport</keyword>
<feature type="transmembrane region" description="Helical" evidence="7">
    <location>
        <begin position="74"/>
        <end position="94"/>
    </location>
</feature>
<keyword evidence="9" id="KW-1185">Reference proteome</keyword>
<dbReference type="InterPro" id="IPR020846">
    <property type="entry name" value="MFS_dom"/>
</dbReference>
<dbReference type="KEGG" id="snh:120056829"/>
<evidence type="ECO:0000256" key="4">
    <source>
        <dbReference type="ARBA" id="ARBA00022989"/>
    </source>
</evidence>
<dbReference type="InterPro" id="IPR011701">
    <property type="entry name" value="MFS"/>
</dbReference>
<evidence type="ECO:0000256" key="2">
    <source>
        <dbReference type="ARBA" id="ARBA00022448"/>
    </source>
</evidence>
<comment type="similarity">
    <text evidence="6">Belongs to the major facilitator superfamily. Spinster (TC 2.A.1.49) family.</text>
</comment>
<dbReference type="GO" id="GO:0016020">
    <property type="term" value="C:membrane"/>
    <property type="evidence" value="ECO:0007669"/>
    <property type="project" value="UniProtKB-SubCell"/>
</dbReference>
<feature type="transmembrane region" description="Helical" evidence="7">
    <location>
        <begin position="431"/>
        <end position="450"/>
    </location>
</feature>
<evidence type="ECO:0000313" key="10">
    <source>
        <dbReference type="RefSeq" id="XP_038860986.1"/>
    </source>
</evidence>
<feature type="transmembrane region" description="Helical" evidence="7">
    <location>
        <begin position="331"/>
        <end position="352"/>
    </location>
</feature>
<dbReference type="Pfam" id="PF07690">
    <property type="entry name" value="MFS_1"/>
    <property type="match status" value="1"/>
</dbReference>
<dbReference type="PROSITE" id="PS50850">
    <property type="entry name" value="MFS"/>
    <property type="match status" value="1"/>
</dbReference>
<evidence type="ECO:0000256" key="3">
    <source>
        <dbReference type="ARBA" id="ARBA00022692"/>
    </source>
</evidence>
<feature type="transmembrane region" description="Helical" evidence="7">
    <location>
        <begin position="201"/>
        <end position="221"/>
    </location>
</feature>
<keyword evidence="4 7" id="KW-1133">Transmembrane helix</keyword>
<feature type="transmembrane region" description="Helical" evidence="7">
    <location>
        <begin position="364"/>
        <end position="385"/>
    </location>
</feature>
<feature type="domain" description="Major facilitator superfamily (MFS) profile" evidence="8">
    <location>
        <begin position="76"/>
        <end position="494"/>
    </location>
</feature>
<feature type="transmembrane region" description="Helical" evidence="7">
    <location>
        <begin position="141"/>
        <end position="159"/>
    </location>
</feature>
<feature type="transmembrane region" description="Helical" evidence="7">
    <location>
        <begin position="470"/>
        <end position="493"/>
    </location>
</feature>
<evidence type="ECO:0000256" key="5">
    <source>
        <dbReference type="ARBA" id="ARBA00023136"/>
    </source>
</evidence>
<evidence type="ECO:0000313" key="9">
    <source>
        <dbReference type="Proteomes" id="UP000808372"/>
    </source>
</evidence>
<protein>
    <submittedName>
        <fullName evidence="10">Protein spinster homolog 3</fullName>
    </submittedName>
</protein>
<proteinExistence type="inferred from homology"/>
<dbReference type="RefSeq" id="XP_038860986.1">
    <property type="nucleotide sequence ID" value="XM_039005058.1"/>
</dbReference>